<feature type="region of interest" description="Disordered" evidence="1">
    <location>
        <begin position="304"/>
        <end position="343"/>
    </location>
</feature>
<evidence type="ECO:0000313" key="3">
    <source>
        <dbReference type="EMBL" id="CEM45173.1"/>
    </source>
</evidence>
<organism evidence="3">
    <name type="scientific">Chromera velia CCMP2878</name>
    <dbReference type="NCBI Taxonomy" id="1169474"/>
    <lineage>
        <taxon>Eukaryota</taxon>
        <taxon>Sar</taxon>
        <taxon>Alveolata</taxon>
        <taxon>Colpodellida</taxon>
        <taxon>Chromeraceae</taxon>
        <taxon>Chromera</taxon>
    </lineage>
</organism>
<dbReference type="AlphaFoldDB" id="A0A0G4HM09"/>
<feature type="compositionally biased region" description="Low complexity" evidence="1">
    <location>
        <begin position="333"/>
        <end position="343"/>
    </location>
</feature>
<dbReference type="EMBL" id="CDMZ01003122">
    <property type="protein sequence ID" value="CEM45173.1"/>
    <property type="molecule type" value="Genomic_DNA"/>
</dbReference>
<sequence>MAPIIDLLLYLVFPPVEGSLARDRERLGKRSFQFQAPRSLFTSAFPTATPKVRVLEAHRLGQRELASRDWGCQLLLRHYCRTVLINEEMCRFVKDAGSSFWLSLSPDLQKETVWATFESFVTLIIEIILVRVALSLSFKEKYFAYKELLADLKSRSLEPADFVVGVKFWSLLPEEIKALARTKPKKQVEGTGDPVSVKHSWKYIQEVIEKAMATLDQKHTRLEWVISVSSGNLRLCSSSDTSVKKREIEVSKYHKDGAYDNTSGSSGTSLQQLIVATDFSRDIQSMDPERVQMLTDFSRKWSKKMKGLVKGSGSGNIGRSNNRKNRQQREQQSHQGQQQSDDK</sequence>
<dbReference type="PhylomeDB" id="A0A0G4HM09"/>
<reference evidence="3" key="1">
    <citation type="submission" date="2014-11" db="EMBL/GenBank/DDBJ databases">
        <authorList>
            <person name="Otto D Thomas"/>
            <person name="Naeem Raeece"/>
        </authorList>
    </citation>
    <scope>NUCLEOTIDE SEQUENCE</scope>
</reference>
<proteinExistence type="predicted"/>
<dbReference type="VEuPathDB" id="CryptoDB:Cvel_28957"/>
<accession>A0A0G4HM09</accession>
<evidence type="ECO:0000256" key="2">
    <source>
        <dbReference type="SAM" id="SignalP"/>
    </source>
</evidence>
<feature type="signal peptide" evidence="2">
    <location>
        <begin position="1"/>
        <end position="18"/>
    </location>
</feature>
<gene>
    <name evidence="3" type="ORF">Cvel_28957</name>
</gene>
<keyword evidence="2" id="KW-0732">Signal</keyword>
<evidence type="ECO:0000256" key="1">
    <source>
        <dbReference type="SAM" id="MobiDB-lite"/>
    </source>
</evidence>
<name>A0A0G4HM09_9ALVE</name>
<feature type="chain" id="PRO_5005192143" evidence="2">
    <location>
        <begin position="19"/>
        <end position="343"/>
    </location>
</feature>
<protein>
    <submittedName>
        <fullName evidence="3">Uncharacterized protein</fullName>
    </submittedName>
</protein>